<keyword evidence="6" id="KW-0472">Membrane</keyword>
<dbReference type="Pfam" id="PF02534">
    <property type="entry name" value="T4SS-DNA_transf"/>
    <property type="match status" value="1"/>
</dbReference>
<reference evidence="7 8" key="1">
    <citation type="submission" date="2016-10" db="EMBL/GenBank/DDBJ databases">
        <authorList>
            <person name="de Groot N.N."/>
        </authorList>
    </citation>
    <scope>NUCLEOTIDE SEQUENCE [LARGE SCALE GENOMIC DNA]</scope>
    <source>
        <strain evidence="7 8">DSM 22220</strain>
    </source>
</reference>
<dbReference type="STRING" id="591205.SAMN05421538_11435"/>
<keyword evidence="4" id="KW-0812">Transmembrane</keyword>
<evidence type="ECO:0000256" key="3">
    <source>
        <dbReference type="ARBA" id="ARBA00022475"/>
    </source>
</evidence>
<name>A0A1G7GPZ9_9RHOB</name>
<dbReference type="InterPro" id="IPR003688">
    <property type="entry name" value="TraG/VirD4"/>
</dbReference>
<sequence length="540" mass="60227">MNHPFGNDRFRFGSARFATEKEGAAAGMFRQGRNSFYCGELDGRPLCYDGDGGVLMVAGARSGKLRDILAYNICSGVLFEVTLLILDVRGELAAISRNQTPDDKPCLYWNPHALHGLPQHKVNPSAHLRWSSPTLFSDTKLLLEGLLPKSGAAQSRYFELNARRIGEAIALTLIKTRGVLTLPDLYDAVLLLQEGGERWTDFAYEMYRSDIALCHSVEAEIHAAREDSSGGWKGIIGELLQALACLSDPVLRESLSGPFDFTPADLCNAEEPCQFYMMVPPELIEAYAPIIKAIFSASMTLKSRAPQAPKQTWIIDEAARLTGFDQVVQLFTYSAGSGIRPVAVFQDIRQMRALSPDAEHIISSSAGLQLYFGVRDIDTARRCSDMLGIETLSYDDPVHQGRAALDVRKLIQGIFGGRNPFHVAFEAAQKRYESRHLTKQQRKLRTPEEVMAMPGDRLLIFADGLPAPLYGHRAPYWERAWMAGRYHPNPYHPPLDCVSITTRRGGQVSRKVTIEGVPERYAHLPQYRDGSWSYIEGFRS</sequence>
<dbReference type="AlphaFoldDB" id="A0A1G7GPZ9"/>
<keyword evidence="5" id="KW-1133">Transmembrane helix</keyword>
<dbReference type="GO" id="GO:0005886">
    <property type="term" value="C:plasma membrane"/>
    <property type="evidence" value="ECO:0007669"/>
    <property type="project" value="UniProtKB-SubCell"/>
</dbReference>
<dbReference type="Proteomes" id="UP000199344">
    <property type="component" value="Unassembled WGS sequence"/>
</dbReference>
<proteinExistence type="inferred from homology"/>
<keyword evidence="3" id="KW-1003">Cell membrane</keyword>
<protein>
    <submittedName>
        <fullName evidence="7">Type IV secretion system protein VirD4</fullName>
    </submittedName>
</protein>
<gene>
    <name evidence="7" type="ORF">SAMN05421538_11435</name>
</gene>
<dbReference type="InterPro" id="IPR027417">
    <property type="entry name" value="P-loop_NTPase"/>
</dbReference>
<keyword evidence="8" id="KW-1185">Reference proteome</keyword>
<dbReference type="Gene3D" id="3.40.50.300">
    <property type="entry name" value="P-loop containing nucleotide triphosphate hydrolases"/>
    <property type="match status" value="1"/>
</dbReference>
<evidence type="ECO:0000256" key="2">
    <source>
        <dbReference type="ARBA" id="ARBA00008806"/>
    </source>
</evidence>
<accession>A0A1G7GPZ9</accession>
<dbReference type="PANTHER" id="PTHR37937:SF1">
    <property type="entry name" value="CONJUGATIVE TRANSFER: DNA TRANSPORT"/>
    <property type="match status" value="1"/>
</dbReference>
<dbReference type="PANTHER" id="PTHR37937">
    <property type="entry name" value="CONJUGATIVE TRANSFER: DNA TRANSPORT"/>
    <property type="match status" value="1"/>
</dbReference>
<dbReference type="OrthoDB" id="9759295at2"/>
<comment type="subcellular location">
    <subcellularLocation>
        <location evidence="1">Cell membrane</location>
        <topology evidence="1">Multi-pass membrane protein</topology>
    </subcellularLocation>
</comment>
<dbReference type="EMBL" id="FNAH01000014">
    <property type="protein sequence ID" value="SDE90207.1"/>
    <property type="molecule type" value="Genomic_DNA"/>
</dbReference>
<evidence type="ECO:0000256" key="4">
    <source>
        <dbReference type="ARBA" id="ARBA00022692"/>
    </source>
</evidence>
<evidence type="ECO:0000313" key="7">
    <source>
        <dbReference type="EMBL" id="SDE90207.1"/>
    </source>
</evidence>
<dbReference type="SUPFAM" id="SSF52540">
    <property type="entry name" value="P-loop containing nucleoside triphosphate hydrolases"/>
    <property type="match status" value="1"/>
</dbReference>
<evidence type="ECO:0000313" key="8">
    <source>
        <dbReference type="Proteomes" id="UP000199344"/>
    </source>
</evidence>
<dbReference type="RefSeq" id="WP_090525455.1">
    <property type="nucleotide sequence ID" value="NZ_FNAH01000014.1"/>
</dbReference>
<evidence type="ECO:0000256" key="5">
    <source>
        <dbReference type="ARBA" id="ARBA00022989"/>
    </source>
</evidence>
<organism evidence="7 8">
    <name type="scientific">Paracoccus isoporae</name>
    <dbReference type="NCBI Taxonomy" id="591205"/>
    <lineage>
        <taxon>Bacteria</taxon>
        <taxon>Pseudomonadati</taxon>
        <taxon>Pseudomonadota</taxon>
        <taxon>Alphaproteobacteria</taxon>
        <taxon>Rhodobacterales</taxon>
        <taxon>Paracoccaceae</taxon>
        <taxon>Paracoccus</taxon>
    </lineage>
</organism>
<comment type="similarity">
    <text evidence="2">Belongs to the VirD4/TraG family.</text>
</comment>
<evidence type="ECO:0000256" key="1">
    <source>
        <dbReference type="ARBA" id="ARBA00004651"/>
    </source>
</evidence>
<evidence type="ECO:0000256" key="6">
    <source>
        <dbReference type="ARBA" id="ARBA00023136"/>
    </source>
</evidence>
<dbReference type="InterPro" id="IPR051539">
    <property type="entry name" value="T4SS-coupling_protein"/>
</dbReference>